<evidence type="ECO:0000256" key="1">
    <source>
        <dbReference type="SAM" id="MobiDB-lite"/>
    </source>
</evidence>
<sequence>MTDTGEDGQDEGTRVRFMIDSDAPESDFDNDSTRGCLSSTDSLSSLTPDKDGGTLRQRPSSSDSTCSTPTDTLDDSPPQSNHMTDEEYERSIR</sequence>
<name>A0AAD9KRK3_RIDPI</name>
<feature type="compositionally biased region" description="Acidic residues" evidence="1">
    <location>
        <begin position="1"/>
        <end position="10"/>
    </location>
</feature>
<organism evidence="2 3">
    <name type="scientific">Ridgeia piscesae</name>
    <name type="common">Tubeworm</name>
    <dbReference type="NCBI Taxonomy" id="27915"/>
    <lineage>
        <taxon>Eukaryota</taxon>
        <taxon>Metazoa</taxon>
        <taxon>Spiralia</taxon>
        <taxon>Lophotrochozoa</taxon>
        <taxon>Annelida</taxon>
        <taxon>Polychaeta</taxon>
        <taxon>Sedentaria</taxon>
        <taxon>Canalipalpata</taxon>
        <taxon>Sabellida</taxon>
        <taxon>Siboglinidae</taxon>
        <taxon>Ridgeia</taxon>
    </lineage>
</organism>
<keyword evidence="3" id="KW-1185">Reference proteome</keyword>
<dbReference type="Proteomes" id="UP001209878">
    <property type="component" value="Unassembled WGS sequence"/>
</dbReference>
<reference evidence="2" key="1">
    <citation type="journal article" date="2023" name="Mol. Biol. Evol.">
        <title>Third-Generation Sequencing Reveals the Adaptive Role of the Epigenome in Three Deep-Sea Polychaetes.</title>
        <authorList>
            <person name="Perez M."/>
            <person name="Aroh O."/>
            <person name="Sun Y."/>
            <person name="Lan Y."/>
            <person name="Juniper S.K."/>
            <person name="Young C.R."/>
            <person name="Angers B."/>
            <person name="Qian P.Y."/>
        </authorList>
    </citation>
    <scope>NUCLEOTIDE SEQUENCE</scope>
    <source>
        <strain evidence="2">R07B-5</strain>
    </source>
</reference>
<feature type="compositionally biased region" description="Low complexity" evidence="1">
    <location>
        <begin position="59"/>
        <end position="80"/>
    </location>
</feature>
<evidence type="ECO:0000313" key="2">
    <source>
        <dbReference type="EMBL" id="KAK2176012.1"/>
    </source>
</evidence>
<feature type="compositionally biased region" description="Low complexity" evidence="1">
    <location>
        <begin position="37"/>
        <end position="47"/>
    </location>
</feature>
<dbReference type="AlphaFoldDB" id="A0AAD9KRK3"/>
<protein>
    <submittedName>
        <fullName evidence="2">Uncharacterized protein</fullName>
    </submittedName>
</protein>
<feature type="compositionally biased region" description="Basic and acidic residues" evidence="1">
    <location>
        <begin position="83"/>
        <end position="93"/>
    </location>
</feature>
<feature type="region of interest" description="Disordered" evidence="1">
    <location>
        <begin position="1"/>
        <end position="93"/>
    </location>
</feature>
<gene>
    <name evidence="2" type="ORF">NP493_691g01010</name>
</gene>
<accession>A0AAD9KRK3</accession>
<proteinExistence type="predicted"/>
<evidence type="ECO:0000313" key="3">
    <source>
        <dbReference type="Proteomes" id="UP001209878"/>
    </source>
</evidence>
<comment type="caution">
    <text evidence="2">The sequence shown here is derived from an EMBL/GenBank/DDBJ whole genome shotgun (WGS) entry which is preliminary data.</text>
</comment>
<dbReference type="EMBL" id="JAODUO010000691">
    <property type="protein sequence ID" value="KAK2176012.1"/>
    <property type="molecule type" value="Genomic_DNA"/>
</dbReference>